<dbReference type="GO" id="GO:0016602">
    <property type="term" value="C:CCAAT-binding factor complex"/>
    <property type="evidence" value="ECO:0007669"/>
    <property type="project" value="InterPro"/>
</dbReference>
<evidence type="ECO:0000256" key="5">
    <source>
        <dbReference type="ARBA" id="ARBA00023163"/>
    </source>
</evidence>
<protein>
    <recommendedName>
        <fullName evidence="8">Nuclear transcription factor Y subunit</fullName>
    </recommendedName>
</protein>
<dbReference type="PANTHER" id="PTHR12632">
    <property type="entry name" value="TRANSCRIPTION FACTOR NF-Y ALPHA-RELATED"/>
    <property type="match status" value="1"/>
</dbReference>
<accession>A0A7J7NMB7</accession>
<evidence type="ECO:0000256" key="6">
    <source>
        <dbReference type="ARBA" id="ARBA00023242"/>
    </source>
</evidence>
<dbReference type="InterPro" id="IPR018362">
    <property type="entry name" value="CCAAT-binding_factor_CS"/>
</dbReference>
<keyword evidence="6 8" id="KW-0539">Nucleus</keyword>
<keyword evidence="11" id="KW-1185">Reference proteome</keyword>
<evidence type="ECO:0000256" key="3">
    <source>
        <dbReference type="ARBA" id="ARBA00023125"/>
    </source>
</evidence>
<dbReference type="AlphaFoldDB" id="A0A7J7NMB7"/>
<feature type="compositionally biased region" description="Polar residues" evidence="9">
    <location>
        <begin position="165"/>
        <end position="176"/>
    </location>
</feature>
<name>A0A7J7NMB7_9MAGN</name>
<dbReference type="SMART" id="SM00521">
    <property type="entry name" value="CBF"/>
    <property type="match status" value="1"/>
</dbReference>
<dbReference type="Pfam" id="PF02045">
    <property type="entry name" value="CBFB_NFYA"/>
    <property type="match status" value="1"/>
</dbReference>
<reference evidence="10 11" key="1">
    <citation type="journal article" date="2020" name="IScience">
        <title>Genome Sequencing of the Endangered Kingdonia uniflora (Circaeasteraceae, Ranunculales) Reveals Potential Mechanisms of Evolutionary Specialization.</title>
        <authorList>
            <person name="Sun Y."/>
            <person name="Deng T."/>
            <person name="Zhang A."/>
            <person name="Moore M.J."/>
            <person name="Landis J.B."/>
            <person name="Lin N."/>
            <person name="Zhang H."/>
            <person name="Zhang X."/>
            <person name="Huang J."/>
            <person name="Zhang X."/>
            <person name="Sun H."/>
            <person name="Wang H."/>
        </authorList>
    </citation>
    <scope>NUCLEOTIDE SEQUENCE [LARGE SCALE GENOMIC DNA]</scope>
    <source>
        <strain evidence="10">TB1705</strain>
        <tissue evidence="10">Leaf</tissue>
    </source>
</reference>
<sequence>GDLLEAKSYVSDWSLEMLITGLFFYGDATVQLKRNGLQDFQLEHGSTGADVGILGKVHEAAVKYQSNLLTAKQDGYGIFVFTERLPFLVGIRMHKTKGWKPLELKNIIFPTTGLGFNFVAGRMCSKPENAKPLEPDVHSILPSEAFPQPWWRGVGYAAPVILGDTTSKNSGGSQDSGETKSSKSQGDVNSLDEGANVSKERQAVVTTEAGVEDSKILDCNEGSANAVSELSPAPVVVAELGPGQSAGLGSVAVATSIAGHSLNSAVGSVRVIVLKSGPVLEPGSGSQPGSGPGSILGPGLGSVFVTGSGPVLESGPGSDDSHGLENQHLQYVASSIPLAGSENLVRQPQLELIGHSIACAPFPYTDPYYGGLMAAYGPQALVNPNLLGMHQARMPLPLEMTEEPVYVNAKQYRGIIRRRESRAKAELEKKLIKVRKPYLHESRHQHAMRRARGCGGRFLNTKKTERDAASTKSKSGSGSGGAHNSHSTNGNTGKQGTSDEHHSHSNGNNNYQHHQGFQLSTFHPLSGERGDEGDCSVQQRGSISVSQAPHRALAIQ</sequence>
<feature type="region of interest" description="Disordered" evidence="9">
    <location>
        <begin position="440"/>
        <end position="556"/>
    </location>
</feature>
<dbReference type="EMBL" id="JACGCM010000697">
    <property type="protein sequence ID" value="KAF6168347.1"/>
    <property type="molecule type" value="Genomic_DNA"/>
</dbReference>
<evidence type="ECO:0000256" key="1">
    <source>
        <dbReference type="ARBA" id="ARBA00004123"/>
    </source>
</evidence>
<dbReference type="InterPro" id="IPR001289">
    <property type="entry name" value="NFYA"/>
</dbReference>
<comment type="subcellular location">
    <subcellularLocation>
        <location evidence="1 8">Nucleus</location>
    </subcellularLocation>
</comment>
<dbReference type="OrthoDB" id="1097733at2759"/>
<evidence type="ECO:0000313" key="10">
    <source>
        <dbReference type="EMBL" id="KAF6168347.1"/>
    </source>
</evidence>
<gene>
    <name evidence="10" type="ORF">GIB67_018187</name>
</gene>
<dbReference type="PROSITE" id="PS00686">
    <property type="entry name" value="NFYA_HAP2_1"/>
    <property type="match status" value="1"/>
</dbReference>
<feature type="region of interest" description="Disordered" evidence="9">
    <location>
        <begin position="165"/>
        <end position="211"/>
    </location>
</feature>
<evidence type="ECO:0000256" key="8">
    <source>
        <dbReference type="RuleBase" id="RU367155"/>
    </source>
</evidence>
<organism evidence="10 11">
    <name type="scientific">Kingdonia uniflora</name>
    <dbReference type="NCBI Taxonomy" id="39325"/>
    <lineage>
        <taxon>Eukaryota</taxon>
        <taxon>Viridiplantae</taxon>
        <taxon>Streptophyta</taxon>
        <taxon>Embryophyta</taxon>
        <taxon>Tracheophyta</taxon>
        <taxon>Spermatophyta</taxon>
        <taxon>Magnoliopsida</taxon>
        <taxon>Ranunculales</taxon>
        <taxon>Circaeasteraceae</taxon>
        <taxon>Kingdonia</taxon>
    </lineage>
</organism>
<dbReference type="Gene3D" id="6.10.250.2430">
    <property type="match status" value="1"/>
</dbReference>
<keyword evidence="2 8" id="KW-0805">Transcription regulation</keyword>
<feature type="compositionally biased region" description="Polar residues" evidence="9">
    <location>
        <begin position="505"/>
        <end position="523"/>
    </location>
</feature>
<evidence type="ECO:0000256" key="4">
    <source>
        <dbReference type="ARBA" id="ARBA00023159"/>
    </source>
</evidence>
<comment type="subunit">
    <text evidence="7">Heterotrimeric transcription factor composed of three components, NF-YA, NF-YB and NF-YC. NF-YB and NF-YC must interact and dimerize for NF-YA association and DNA binding.</text>
</comment>
<dbReference type="GO" id="GO:0003677">
    <property type="term" value="F:DNA binding"/>
    <property type="evidence" value="ECO:0007669"/>
    <property type="project" value="UniProtKB-KW"/>
</dbReference>
<proteinExistence type="inferred from homology"/>
<keyword evidence="5 8" id="KW-0804">Transcription</keyword>
<dbReference type="PRINTS" id="PR00616">
    <property type="entry name" value="CCAATSUBUNTB"/>
</dbReference>
<dbReference type="GO" id="GO:0003700">
    <property type="term" value="F:DNA-binding transcription factor activity"/>
    <property type="evidence" value="ECO:0007669"/>
    <property type="project" value="UniProtKB-UniRule"/>
</dbReference>
<keyword evidence="4" id="KW-0010">Activator</keyword>
<evidence type="ECO:0000256" key="7">
    <source>
        <dbReference type="ARBA" id="ARBA00025911"/>
    </source>
</evidence>
<comment type="similarity">
    <text evidence="8">Belongs to the NFYA/HAP2 subunit family.</text>
</comment>
<feature type="non-terminal residue" evidence="10">
    <location>
        <position position="1"/>
    </location>
</feature>
<dbReference type="PROSITE" id="PS51152">
    <property type="entry name" value="NFYA_HAP2_2"/>
    <property type="match status" value="1"/>
</dbReference>
<feature type="compositionally biased region" description="Polar residues" evidence="9">
    <location>
        <begin position="536"/>
        <end position="547"/>
    </location>
</feature>
<evidence type="ECO:0000313" key="11">
    <source>
        <dbReference type="Proteomes" id="UP000541444"/>
    </source>
</evidence>
<evidence type="ECO:0000256" key="9">
    <source>
        <dbReference type="SAM" id="MobiDB-lite"/>
    </source>
</evidence>
<dbReference type="Proteomes" id="UP000541444">
    <property type="component" value="Unassembled WGS sequence"/>
</dbReference>
<feature type="compositionally biased region" description="Low complexity" evidence="9">
    <location>
        <begin position="470"/>
        <end position="490"/>
    </location>
</feature>
<comment type="caution">
    <text evidence="10">The sequence shown here is derived from an EMBL/GenBank/DDBJ whole genome shotgun (WGS) entry which is preliminary data.</text>
</comment>
<keyword evidence="3 8" id="KW-0238">DNA-binding</keyword>
<evidence type="ECO:0000256" key="2">
    <source>
        <dbReference type="ARBA" id="ARBA00023015"/>
    </source>
</evidence>
<comment type="function">
    <text evidence="8">Component of the sequence-specific heterotrimeric transcription factor (NF-Y) which specifically recognizes a 5'-CCAAT-3' box motif found in the promoters of its target genes.</text>
</comment>